<dbReference type="Pfam" id="PF11454">
    <property type="entry name" value="DUF3016"/>
    <property type="match status" value="1"/>
</dbReference>
<dbReference type="EMBL" id="CP080507">
    <property type="protein sequence ID" value="QYM78635.1"/>
    <property type="molecule type" value="Genomic_DNA"/>
</dbReference>
<evidence type="ECO:0000313" key="2">
    <source>
        <dbReference type="EMBL" id="QYM78635.1"/>
    </source>
</evidence>
<gene>
    <name evidence="2" type="ORF">K0B96_15225</name>
</gene>
<accession>A0A8F9TV13</accession>
<protein>
    <submittedName>
        <fullName evidence="2">DUF3016 domain-containing protein</fullName>
    </submittedName>
</protein>
<organism evidence="2 3">
    <name type="scientific">Horticoccus luteus</name>
    <dbReference type="NCBI Taxonomy" id="2862869"/>
    <lineage>
        <taxon>Bacteria</taxon>
        <taxon>Pseudomonadati</taxon>
        <taxon>Verrucomicrobiota</taxon>
        <taxon>Opitutia</taxon>
        <taxon>Opitutales</taxon>
        <taxon>Opitutaceae</taxon>
        <taxon>Horticoccus</taxon>
    </lineage>
</organism>
<name>A0A8F9TV13_9BACT</name>
<dbReference type="KEGG" id="ole:K0B96_15225"/>
<keyword evidence="1" id="KW-0732">Signal</keyword>
<sequence>MKTFRLLFTVLPLLTAGALLAAPSASKDSSRVNVTFSHPEKFTDVKEDQFGSEKGRDAILEQIRDYIDQRAPRYMKNGESLSVTFTDIDLAGDFEPWRGPKADDIRIIRAIYPPRMDLSFKVTDASGAVVKEGTRELRNLDFQSELSVNTQDSLRFEKSLLDDFLRSLFPRR</sequence>
<feature type="chain" id="PRO_5034202557" evidence="1">
    <location>
        <begin position="22"/>
        <end position="172"/>
    </location>
</feature>
<evidence type="ECO:0000313" key="3">
    <source>
        <dbReference type="Proteomes" id="UP000825051"/>
    </source>
</evidence>
<proteinExistence type="predicted"/>
<evidence type="ECO:0000256" key="1">
    <source>
        <dbReference type="SAM" id="SignalP"/>
    </source>
</evidence>
<keyword evidence="3" id="KW-1185">Reference proteome</keyword>
<dbReference type="Proteomes" id="UP000825051">
    <property type="component" value="Chromosome"/>
</dbReference>
<reference evidence="2" key="1">
    <citation type="submission" date="2021-08" db="EMBL/GenBank/DDBJ databases">
        <title>Genome of a novel bacterium of the phylum Verrucomicrobia, Oleiharenicola sp. KSB-15.</title>
        <authorList>
            <person name="Chung J.-H."/>
            <person name="Ahn J.-H."/>
            <person name="Yoon Y."/>
            <person name="Kim D.-Y."/>
            <person name="An S.-H."/>
            <person name="Park I."/>
            <person name="Yeon J."/>
        </authorList>
    </citation>
    <scope>NUCLEOTIDE SEQUENCE</scope>
    <source>
        <strain evidence="2">KSB-15</strain>
    </source>
</reference>
<dbReference type="AlphaFoldDB" id="A0A8F9TV13"/>
<dbReference type="RefSeq" id="WP_220161739.1">
    <property type="nucleotide sequence ID" value="NZ_CP080507.1"/>
</dbReference>
<dbReference type="InterPro" id="IPR021557">
    <property type="entry name" value="DUF3016"/>
</dbReference>
<feature type="signal peptide" evidence="1">
    <location>
        <begin position="1"/>
        <end position="21"/>
    </location>
</feature>